<organism evidence="3 4">
    <name type="scientific">Bugula neritina</name>
    <name type="common">Brown bryozoan</name>
    <name type="synonym">Sertularia neritina</name>
    <dbReference type="NCBI Taxonomy" id="10212"/>
    <lineage>
        <taxon>Eukaryota</taxon>
        <taxon>Metazoa</taxon>
        <taxon>Spiralia</taxon>
        <taxon>Lophotrochozoa</taxon>
        <taxon>Bryozoa</taxon>
        <taxon>Gymnolaemata</taxon>
        <taxon>Cheilostomatida</taxon>
        <taxon>Flustrina</taxon>
        <taxon>Buguloidea</taxon>
        <taxon>Bugulidae</taxon>
        <taxon>Bugula</taxon>
    </lineage>
</organism>
<gene>
    <name evidence="3" type="ORF">EB796_014691</name>
</gene>
<name>A0A7J7JNK7_BUGNE</name>
<feature type="domain" description="SDA1 N-terminal" evidence="2">
    <location>
        <begin position="5"/>
        <end position="71"/>
    </location>
</feature>
<dbReference type="OrthoDB" id="2196187at2759"/>
<evidence type="ECO:0000313" key="4">
    <source>
        <dbReference type="Proteomes" id="UP000593567"/>
    </source>
</evidence>
<feature type="domain" description="SDA1 N-terminal" evidence="2">
    <location>
        <begin position="76"/>
        <end position="131"/>
    </location>
</feature>
<keyword evidence="1" id="KW-0690">Ribosome biogenesis</keyword>
<proteinExistence type="inferred from homology"/>
<accession>A0A7J7JNK7</accession>
<keyword evidence="1" id="KW-0539">Nucleus</keyword>
<keyword evidence="4" id="KW-1185">Reference proteome</keyword>
<dbReference type="InterPro" id="IPR012977">
    <property type="entry name" value="SDA1_N"/>
</dbReference>
<dbReference type="GO" id="GO:0015031">
    <property type="term" value="P:protein transport"/>
    <property type="evidence" value="ECO:0007669"/>
    <property type="project" value="UniProtKB-KW"/>
</dbReference>
<evidence type="ECO:0000259" key="2">
    <source>
        <dbReference type="Pfam" id="PF08158"/>
    </source>
</evidence>
<comment type="caution">
    <text evidence="3">The sequence shown here is derived from an EMBL/GenBank/DDBJ whole genome shotgun (WGS) entry which is preliminary data.</text>
</comment>
<comment type="function">
    <text evidence="1">Required for 60S pre-ribosomal subunits export to the cytoplasm.</text>
</comment>
<reference evidence="3" key="1">
    <citation type="submission" date="2020-06" db="EMBL/GenBank/DDBJ databases">
        <title>Draft genome of Bugula neritina, a colonial animal packing powerful symbionts and potential medicines.</title>
        <authorList>
            <person name="Rayko M."/>
        </authorList>
    </citation>
    <scope>NUCLEOTIDE SEQUENCE [LARGE SCALE GENOMIC DNA]</scope>
    <source>
        <strain evidence="3">Kwan_BN1</strain>
    </source>
</reference>
<dbReference type="GO" id="GO:0005730">
    <property type="term" value="C:nucleolus"/>
    <property type="evidence" value="ECO:0007669"/>
    <property type="project" value="UniProtKB-SubCell"/>
</dbReference>
<sequence length="134" mass="15577">MICPQDVMIELYKRNIWHNEKTVNVLSTALFSKVTKISVAALRFFVGRDEENEEEDDSDDDEETCLVDIKLSNTLTVADMKDLSEKLFKHVEGIHEKFEVKLLYLNLISRLVGVHELLLLNLYPYMQRFLTTPA</sequence>
<dbReference type="EMBL" id="VXIV02002164">
    <property type="protein sequence ID" value="KAF6027008.1"/>
    <property type="molecule type" value="Genomic_DNA"/>
</dbReference>
<comment type="subcellular location">
    <subcellularLocation>
        <location evidence="1">Nucleus</location>
        <location evidence="1">Nucleolus</location>
    </subcellularLocation>
</comment>
<comment type="similarity">
    <text evidence="1">Belongs to the SDA1 family.</text>
</comment>
<keyword evidence="1" id="KW-0653">Protein transport</keyword>
<dbReference type="InterPro" id="IPR027312">
    <property type="entry name" value="Sda1"/>
</dbReference>
<keyword evidence="1" id="KW-0813">Transport</keyword>
<dbReference type="AlphaFoldDB" id="A0A7J7JNK7"/>
<evidence type="ECO:0000256" key="1">
    <source>
        <dbReference type="RuleBase" id="RU365057"/>
    </source>
</evidence>
<dbReference type="GO" id="GO:0000055">
    <property type="term" value="P:ribosomal large subunit export from nucleus"/>
    <property type="evidence" value="ECO:0007669"/>
    <property type="project" value="UniProtKB-UniRule"/>
</dbReference>
<protein>
    <recommendedName>
        <fullName evidence="1">Protein SDA1</fullName>
    </recommendedName>
</protein>
<dbReference type="PANTHER" id="PTHR12730:SF0">
    <property type="entry name" value="PROTEIN SDA1 HOMOLOG"/>
    <property type="match status" value="1"/>
</dbReference>
<dbReference type="PANTHER" id="PTHR12730">
    <property type="entry name" value="HSDA/SDA1-RELATED"/>
    <property type="match status" value="1"/>
</dbReference>
<dbReference type="Pfam" id="PF08158">
    <property type="entry name" value="SDA1_HEAT"/>
    <property type="match status" value="2"/>
</dbReference>
<dbReference type="GO" id="GO:0042273">
    <property type="term" value="P:ribosomal large subunit biogenesis"/>
    <property type="evidence" value="ECO:0007669"/>
    <property type="project" value="UniProtKB-UniRule"/>
</dbReference>
<dbReference type="Proteomes" id="UP000593567">
    <property type="component" value="Unassembled WGS sequence"/>
</dbReference>
<evidence type="ECO:0000313" key="3">
    <source>
        <dbReference type="EMBL" id="KAF6027008.1"/>
    </source>
</evidence>